<protein>
    <recommendedName>
        <fullName evidence="1">glutathione transferase</fullName>
        <ecNumber evidence="1">2.5.1.18</ecNumber>
    </recommendedName>
</protein>
<sequence>MSETTKEPEAIMICVDTSGWMEGTKSPMFQEQLEAIKLYCNNKFSSHIQNVVGVCGMGEQDIGHMIYPTRCRDGNGSHIQNVVGVCGMGEQDIGHMIYLTRCLSKIIAAIYAVRIGGYLIVDEAVAFAYSIWFGSLDTDLPKRIAVFAGGPVYQTPLRIEKLARQMKKVNLACDIINFGHRFMDKKNLFKTLIDKVDNNGNCNICHVPPELSVSDALIRSQINTPHVGVSGSAPSASFALQHDREKIVICVEAAPKDPLGVLGYCPFCQRVLLTLAEKNVPYDVHLINLDNKPEWFVEVNPDGILPLIKFGDDEKWYSNSDDIVEMIDAKYPQAPLLTPPMFASVFVEVNPDGILPLIKFGDDEKWYSNSDDIVEMIDANYPQAPLLTPPLFASVYVIFTPCMSLYVQYM</sequence>
<evidence type="ECO:0000313" key="6">
    <source>
        <dbReference type="EMBL" id="PWA60993.1"/>
    </source>
</evidence>
<proteinExistence type="inferred from homology"/>
<dbReference type="GO" id="GO:0004364">
    <property type="term" value="F:glutathione transferase activity"/>
    <property type="evidence" value="ECO:0007669"/>
    <property type="project" value="UniProtKB-EC"/>
</dbReference>
<dbReference type="GO" id="GO:0033355">
    <property type="term" value="P:ascorbate glutathione cycle"/>
    <property type="evidence" value="ECO:0007669"/>
    <property type="project" value="InterPro"/>
</dbReference>
<evidence type="ECO:0000259" key="5">
    <source>
        <dbReference type="PROSITE" id="PS50404"/>
    </source>
</evidence>
<keyword evidence="7" id="KW-1185">Reference proteome</keyword>
<evidence type="ECO:0000256" key="3">
    <source>
        <dbReference type="ARBA" id="ARBA00024194"/>
    </source>
</evidence>
<comment type="caution">
    <text evidence="6">The sequence shown here is derived from an EMBL/GenBank/DDBJ whole genome shotgun (WGS) entry which is preliminary data.</text>
</comment>
<accession>A0A2U1MI97</accession>
<feature type="domain" description="GST N-terminal" evidence="5">
    <location>
        <begin position="255"/>
        <end position="335"/>
    </location>
</feature>
<dbReference type="Proteomes" id="UP000245207">
    <property type="component" value="Unassembled WGS sequence"/>
</dbReference>
<dbReference type="Pfam" id="PF13409">
    <property type="entry name" value="GST_N_2"/>
    <property type="match status" value="1"/>
</dbReference>
<dbReference type="PANTHER" id="PTHR44420">
    <property type="entry name" value="GLUTATHIONE S-TRANSFERASE DHAR2-RELATED"/>
    <property type="match status" value="1"/>
</dbReference>
<dbReference type="InterPro" id="IPR044627">
    <property type="entry name" value="DHAR1/2/3/4"/>
</dbReference>
<evidence type="ECO:0000256" key="2">
    <source>
        <dbReference type="ARBA" id="ARBA00022679"/>
    </source>
</evidence>
<dbReference type="EC" id="2.5.1.18" evidence="1"/>
<gene>
    <name evidence="6" type="ORF">CTI12_AA233210</name>
</gene>
<reference evidence="6 7" key="1">
    <citation type="journal article" date="2018" name="Mol. Plant">
        <title>The genome of Artemisia annua provides insight into the evolution of Asteraceae family and artemisinin biosynthesis.</title>
        <authorList>
            <person name="Shen Q."/>
            <person name="Zhang L."/>
            <person name="Liao Z."/>
            <person name="Wang S."/>
            <person name="Yan T."/>
            <person name="Shi P."/>
            <person name="Liu M."/>
            <person name="Fu X."/>
            <person name="Pan Q."/>
            <person name="Wang Y."/>
            <person name="Lv Z."/>
            <person name="Lu X."/>
            <person name="Zhang F."/>
            <person name="Jiang W."/>
            <person name="Ma Y."/>
            <person name="Chen M."/>
            <person name="Hao X."/>
            <person name="Li L."/>
            <person name="Tang Y."/>
            <person name="Lv G."/>
            <person name="Zhou Y."/>
            <person name="Sun X."/>
            <person name="Brodelius P.E."/>
            <person name="Rose J.K.C."/>
            <person name="Tang K."/>
        </authorList>
    </citation>
    <scope>NUCLEOTIDE SEQUENCE [LARGE SCALE GENOMIC DNA]</scope>
    <source>
        <strain evidence="7">cv. Huhao1</strain>
        <tissue evidence="6">Leaf</tissue>
    </source>
</reference>
<organism evidence="6 7">
    <name type="scientific">Artemisia annua</name>
    <name type="common">Sweet wormwood</name>
    <dbReference type="NCBI Taxonomy" id="35608"/>
    <lineage>
        <taxon>Eukaryota</taxon>
        <taxon>Viridiplantae</taxon>
        <taxon>Streptophyta</taxon>
        <taxon>Embryophyta</taxon>
        <taxon>Tracheophyta</taxon>
        <taxon>Spermatophyta</taxon>
        <taxon>Magnoliopsida</taxon>
        <taxon>eudicotyledons</taxon>
        <taxon>Gunneridae</taxon>
        <taxon>Pentapetalae</taxon>
        <taxon>asterids</taxon>
        <taxon>campanulids</taxon>
        <taxon>Asterales</taxon>
        <taxon>Asteraceae</taxon>
        <taxon>Asteroideae</taxon>
        <taxon>Anthemideae</taxon>
        <taxon>Artemisiinae</taxon>
        <taxon>Artemisia</taxon>
    </lineage>
</organism>
<dbReference type="InterPro" id="IPR004045">
    <property type="entry name" value="Glutathione_S-Trfase_N"/>
</dbReference>
<dbReference type="AlphaFoldDB" id="A0A2U1MI97"/>
<dbReference type="InterPro" id="IPR036465">
    <property type="entry name" value="vWFA_dom_sf"/>
</dbReference>
<dbReference type="EMBL" id="PKPP01005210">
    <property type="protein sequence ID" value="PWA60993.1"/>
    <property type="molecule type" value="Genomic_DNA"/>
</dbReference>
<dbReference type="PROSITE" id="PS50404">
    <property type="entry name" value="GST_NTER"/>
    <property type="match status" value="1"/>
</dbReference>
<dbReference type="OrthoDB" id="1935530at2759"/>
<keyword evidence="2" id="KW-0808">Transferase</keyword>
<dbReference type="Gene3D" id="3.40.30.10">
    <property type="entry name" value="Glutaredoxin"/>
    <property type="match status" value="2"/>
</dbReference>
<comment type="catalytic activity">
    <reaction evidence="4">
        <text>RX + glutathione = an S-substituted glutathione + a halide anion + H(+)</text>
        <dbReference type="Rhea" id="RHEA:16437"/>
        <dbReference type="ChEBI" id="CHEBI:15378"/>
        <dbReference type="ChEBI" id="CHEBI:16042"/>
        <dbReference type="ChEBI" id="CHEBI:17792"/>
        <dbReference type="ChEBI" id="CHEBI:57925"/>
        <dbReference type="ChEBI" id="CHEBI:90779"/>
        <dbReference type="EC" id="2.5.1.18"/>
    </reaction>
</comment>
<evidence type="ECO:0000256" key="1">
    <source>
        <dbReference type="ARBA" id="ARBA00012452"/>
    </source>
</evidence>
<evidence type="ECO:0000313" key="7">
    <source>
        <dbReference type="Proteomes" id="UP000245207"/>
    </source>
</evidence>
<comment type="similarity">
    <text evidence="3">Belongs to the GST superfamily. DHAR family.</text>
</comment>
<dbReference type="GO" id="GO:0045174">
    <property type="term" value="F:glutathione dehydrogenase (ascorbate) activity"/>
    <property type="evidence" value="ECO:0007669"/>
    <property type="project" value="InterPro"/>
</dbReference>
<dbReference type="InterPro" id="IPR036249">
    <property type="entry name" value="Thioredoxin-like_sf"/>
</dbReference>
<dbReference type="SUPFAM" id="SSF53300">
    <property type="entry name" value="vWA-like"/>
    <property type="match status" value="1"/>
</dbReference>
<dbReference type="STRING" id="35608.A0A2U1MI97"/>
<dbReference type="PANTHER" id="PTHR44420:SF2">
    <property type="entry name" value="GLUTATHIONE S-TRANSFERASE DHAR2-RELATED"/>
    <property type="match status" value="1"/>
</dbReference>
<evidence type="ECO:0000256" key="4">
    <source>
        <dbReference type="ARBA" id="ARBA00047960"/>
    </source>
</evidence>
<dbReference type="Gene3D" id="3.40.50.410">
    <property type="entry name" value="von Willebrand factor, type A domain"/>
    <property type="match status" value="2"/>
</dbReference>
<name>A0A2U1MI97_ARTAN</name>
<dbReference type="SUPFAM" id="SSF52833">
    <property type="entry name" value="Thioredoxin-like"/>
    <property type="match status" value="1"/>
</dbReference>